<dbReference type="GO" id="GO:0003677">
    <property type="term" value="F:DNA binding"/>
    <property type="evidence" value="ECO:0007669"/>
    <property type="project" value="InterPro"/>
</dbReference>
<evidence type="ECO:0000256" key="9">
    <source>
        <dbReference type="SAM" id="MobiDB-lite"/>
    </source>
</evidence>
<dbReference type="GeneID" id="81400909"/>
<feature type="compositionally biased region" description="Pro residues" evidence="9">
    <location>
        <begin position="1534"/>
        <end position="1544"/>
    </location>
</feature>
<dbReference type="InterPro" id="IPR011011">
    <property type="entry name" value="Znf_FYVE_PHD"/>
</dbReference>
<evidence type="ECO:0000259" key="13">
    <source>
        <dbReference type="PROSITE" id="PS51184"/>
    </source>
</evidence>
<dbReference type="SMART" id="SM00249">
    <property type="entry name" value="PHD"/>
    <property type="match status" value="2"/>
</dbReference>
<feature type="compositionally biased region" description="Polar residues" evidence="9">
    <location>
        <begin position="420"/>
        <end position="430"/>
    </location>
</feature>
<feature type="compositionally biased region" description="Polar residues" evidence="9">
    <location>
        <begin position="1573"/>
        <end position="1593"/>
    </location>
</feature>
<dbReference type="GO" id="GO:0008270">
    <property type="term" value="F:zinc ion binding"/>
    <property type="evidence" value="ECO:0007669"/>
    <property type="project" value="UniProtKB-KW"/>
</dbReference>
<feature type="compositionally biased region" description="Polar residues" evidence="9">
    <location>
        <begin position="1678"/>
        <end position="1693"/>
    </location>
</feature>
<dbReference type="SMART" id="SM00501">
    <property type="entry name" value="BRIGHT"/>
    <property type="match status" value="1"/>
</dbReference>
<dbReference type="Pfam" id="PF00628">
    <property type="entry name" value="PHD"/>
    <property type="match status" value="2"/>
</dbReference>
<evidence type="ECO:0000256" key="8">
    <source>
        <dbReference type="PROSITE-ProRule" id="PRU00146"/>
    </source>
</evidence>
<dbReference type="OrthoDB" id="1678912at2759"/>
<comment type="subcellular location">
    <subcellularLocation>
        <location evidence="1">Nucleus</location>
    </subcellularLocation>
</comment>
<evidence type="ECO:0000313" key="15">
    <source>
        <dbReference type="Proteomes" id="UP001149079"/>
    </source>
</evidence>
<dbReference type="PANTHER" id="PTHR10694">
    <property type="entry name" value="LYSINE-SPECIFIC DEMETHYLASE"/>
    <property type="match status" value="1"/>
</dbReference>
<keyword evidence="15" id="KW-1185">Reference proteome</keyword>
<dbReference type="SMART" id="SM00545">
    <property type="entry name" value="JmjN"/>
    <property type="match status" value="1"/>
</dbReference>
<dbReference type="Pfam" id="PF08429">
    <property type="entry name" value="PLU-1"/>
    <property type="match status" value="1"/>
</dbReference>
<keyword evidence="7" id="KW-0539">Nucleus</keyword>
<dbReference type="InterPro" id="IPR013083">
    <property type="entry name" value="Znf_RING/FYVE/PHD"/>
</dbReference>
<dbReference type="GO" id="GO:0006355">
    <property type="term" value="P:regulation of DNA-templated transcription"/>
    <property type="evidence" value="ECO:0007669"/>
    <property type="project" value="TreeGrafter"/>
</dbReference>
<dbReference type="InterPro" id="IPR019787">
    <property type="entry name" value="Znf_PHD-finger"/>
</dbReference>
<feature type="region of interest" description="Disordered" evidence="9">
    <location>
        <begin position="1292"/>
        <end position="1315"/>
    </location>
</feature>
<evidence type="ECO:0000259" key="12">
    <source>
        <dbReference type="PROSITE" id="PS51183"/>
    </source>
</evidence>
<name>A0A9W9HGR9_9EURO</name>
<feature type="compositionally biased region" description="Polar residues" evidence="9">
    <location>
        <begin position="335"/>
        <end position="347"/>
    </location>
</feature>
<feature type="region of interest" description="Disordered" evidence="9">
    <location>
        <begin position="1520"/>
        <end position="1716"/>
    </location>
</feature>
<dbReference type="InterPro" id="IPR036431">
    <property type="entry name" value="ARID_dom_sf"/>
</dbReference>
<dbReference type="GO" id="GO:0005634">
    <property type="term" value="C:nucleus"/>
    <property type="evidence" value="ECO:0007669"/>
    <property type="project" value="UniProtKB-SubCell"/>
</dbReference>
<dbReference type="InterPro" id="IPR003349">
    <property type="entry name" value="JmjN"/>
</dbReference>
<dbReference type="FunFam" id="2.60.120.650:FF:000035">
    <property type="entry name" value="PHD transcription factor Rum1"/>
    <property type="match status" value="1"/>
</dbReference>
<keyword evidence="2" id="KW-0479">Metal-binding</keyword>
<feature type="region of interest" description="Disordered" evidence="9">
    <location>
        <begin position="1"/>
        <end position="81"/>
    </location>
</feature>
<dbReference type="SMART" id="SM00558">
    <property type="entry name" value="JmjC"/>
    <property type="match status" value="1"/>
</dbReference>
<feature type="domain" description="ARID" evidence="11">
    <location>
        <begin position="136"/>
        <end position="229"/>
    </location>
</feature>
<dbReference type="SUPFAM" id="SSF46774">
    <property type="entry name" value="ARID-like"/>
    <property type="match status" value="1"/>
</dbReference>
<dbReference type="FunFam" id="1.10.150.60:FF:000010">
    <property type="entry name" value="PHD transcription factor (Rum1)"/>
    <property type="match status" value="1"/>
</dbReference>
<protein>
    <submittedName>
        <fullName evidence="14">Uncharacterized protein</fullName>
    </submittedName>
</protein>
<dbReference type="Pfam" id="PF01388">
    <property type="entry name" value="ARID"/>
    <property type="match status" value="1"/>
</dbReference>
<dbReference type="GO" id="GO:0034647">
    <property type="term" value="F:histone H3K4me/H3K4me2/H3K4me3 demethylase activity"/>
    <property type="evidence" value="ECO:0007669"/>
    <property type="project" value="TreeGrafter"/>
</dbReference>
<gene>
    <name evidence="14" type="ORF">N7515_000995</name>
</gene>
<dbReference type="GO" id="GO:0000785">
    <property type="term" value="C:chromatin"/>
    <property type="evidence" value="ECO:0007669"/>
    <property type="project" value="TreeGrafter"/>
</dbReference>
<proteinExistence type="predicted"/>
<evidence type="ECO:0000259" key="11">
    <source>
        <dbReference type="PROSITE" id="PS51011"/>
    </source>
</evidence>
<dbReference type="PROSITE" id="PS51011">
    <property type="entry name" value="ARID"/>
    <property type="match status" value="1"/>
</dbReference>
<evidence type="ECO:0000256" key="7">
    <source>
        <dbReference type="ARBA" id="ARBA00023242"/>
    </source>
</evidence>
<dbReference type="PROSITE" id="PS50016">
    <property type="entry name" value="ZF_PHD_2"/>
    <property type="match status" value="2"/>
</dbReference>
<keyword evidence="4 8" id="KW-0863">Zinc-finger</keyword>
<keyword evidence="5" id="KW-0862">Zinc</keyword>
<feature type="compositionally biased region" description="Pro residues" evidence="9">
    <location>
        <begin position="303"/>
        <end position="316"/>
    </location>
</feature>
<organism evidence="14 15">
    <name type="scientific">Penicillium bovifimosum</name>
    <dbReference type="NCBI Taxonomy" id="126998"/>
    <lineage>
        <taxon>Eukaryota</taxon>
        <taxon>Fungi</taxon>
        <taxon>Dikarya</taxon>
        <taxon>Ascomycota</taxon>
        <taxon>Pezizomycotina</taxon>
        <taxon>Eurotiomycetes</taxon>
        <taxon>Eurotiomycetidae</taxon>
        <taxon>Eurotiales</taxon>
        <taxon>Aspergillaceae</taxon>
        <taxon>Penicillium</taxon>
    </lineage>
</organism>
<dbReference type="Gene3D" id="1.10.150.60">
    <property type="entry name" value="ARID DNA-binding domain"/>
    <property type="match status" value="1"/>
</dbReference>
<evidence type="ECO:0000256" key="1">
    <source>
        <dbReference type="ARBA" id="ARBA00004123"/>
    </source>
</evidence>
<keyword evidence="3" id="KW-0677">Repeat</keyword>
<dbReference type="RefSeq" id="XP_056526905.1">
    <property type="nucleotide sequence ID" value="XM_056661739.1"/>
</dbReference>
<dbReference type="Gene3D" id="2.60.120.650">
    <property type="entry name" value="Cupin"/>
    <property type="match status" value="1"/>
</dbReference>
<dbReference type="InterPro" id="IPR013637">
    <property type="entry name" value="Lys_sp_deMease-like_dom"/>
</dbReference>
<dbReference type="CDD" id="cd15518">
    <property type="entry name" value="PHD_Ecm5p_Lid2p_like"/>
    <property type="match status" value="1"/>
</dbReference>
<feature type="compositionally biased region" description="Low complexity" evidence="9">
    <location>
        <begin position="1"/>
        <end position="30"/>
    </location>
</feature>
<evidence type="ECO:0000256" key="6">
    <source>
        <dbReference type="ARBA" id="ARBA00023004"/>
    </source>
</evidence>
<dbReference type="CDD" id="cd16100">
    <property type="entry name" value="ARID"/>
    <property type="match status" value="1"/>
</dbReference>
<dbReference type="FunFam" id="3.30.40.10:FF:000322">
    <property type="entry name" value="PHD transcription factor (Rum1)"/>
    <property type="match status" value="1"/>
</dbReference>
<dbReference type="Pfam" id="PF02375">
    <property type="entry name" value="JmjN"/>
    <property type="match status" value="1"/>
</dbReference>
<dbReference type="SUPFAM" id="SSF57903">
    <property type="entry name" value="FYVE/PHD zinc finger"/>
    <property type="match status" value="2"/>
</dbReference>
<feature type="domain" description="JmjN" evidence="12">
    <location>
        <begin position="71"/>
        <end position="112"/>
    </location>
</feature>
<dbReference type="SUPFAM" id="SSF51197">
    <property type="entry name" value="Clavaminate synthase-like"/>
    <property type="match status" value="1"/>
</dbReference>
<dbReference type="Proteomes" id="UP001149079">
    <property type="component" value="Unassembled WGS sequence"/>
</dbReference>
<feature type="region of interest" description="Disordered" evidence="9">
    <location>
        <begin position="420"/>
        <end position="463"/>
    </location>
</feature>
<dbReference type="InterPro" id="IPR019786">
    <property type="entry name" value="Zinc_finger_PHD-type_CS"/>
</dbReference>
<feature type="compositionally biased region" description="Basic and acidic residues" evidence="9">
    <location>
        <begin position="448"/>
        <end position="463"/>
    </location>
</feature>
<feature type="domain" description="PHD-type" evidence="10">
    <location>
        <begin position="457"/>
        <end position="507"/>
    </location>
</feature>
<evidence type="ECO:0000256" key="3">
    <source>
        <dbReference type="ARBA" id="ARBA00022737"/>
    </source>
</evidence>
<dbReference type="InterPro" id="IPR001606">
    <property type="entry name" value="ARID_dom"/>
</dbReference>
<dbReference type="InterPro" id="IPR004198">
    <property type="entry name" value="Znf_C5HC2"/>
</dbReference>
<evidence type="ECO:0000259" key="10">
    <source>
        <dbReference type="PROSITE" id="PS50016"/>
    </source>
</evidence>
<dbReference type="PROSITE" id="PS51183">
    <property type="entry name" value="JMJN"/>
    <property type="match status" value="1"/>
</dbReference>
<dbReference type="PANTHER" id="PTHR10694:SF33">
    <property type="entry name" value="LYSINE-SPECIFIC DEMETHYLASE 5"/>
    <property type="match status" value="1"/>
</dbReference>
<dbReference type="InterPro" id="IPR003347">
    <property type="entry name" value="JmjC_dom"/>
</dbReference>
<comment type="caution">
    <text evidence="14">The sequence shown here is derived from an EMBL/GenBank/DDBJ whole genome shotgun (WGS) entry which is preliminary data.</text>
</comment>
<accession>A0A9W9HGR9</accession>
<feature type="region of interest" description="Disordered" evidence="9">
    <location>
        <begin position="1471"/>
        <end position="1496"/>
    </location>
</feature>
<feature type="domain" description="PHD-type" evidence="10">
    <location>
        <begin position="1325"/>
        <end position="1374"/>
    </location>
</feature>
<dbReference type="SMART" id="SM01014">
    <property type="entry name" value="ARID"/>
    <property type="match status" value="1"/>
</dbReference>
<keyword evidence="6" id="KW-0408">Iron</keyword>
<sequence length="1716" mass="192667">MGAPASAGATSTAAASQPTRSSSTHPSHSHNVPLSARRSAPLDLSTVERRGQPNNPREPSKRVRPHGIPEAPTFRPTEEEFKDPVAYIQKIAPEGKKYGICRVIPPEGWQPTFAIDTERFHFKTRRQELNSVEGGNRANMNYVDGLAMFHKQHGTNYSRLPSVDKRPLDLYKLKKAVESRGGFETVCKTKKWAEIGRDLGYSGKIMSSLSTSLKNSYQRYLQPYEEYLARAKPGVQQQLELEHGGPYTPSPLHSPMNHKVMDENGTPSKIRDDTPSLPRMAASHTPLAHTPLAHTPMEKSPEKPTPPIEPTPPPASRPATGFTPVNSGLGGFTAVNRSPFTPVNNGPTIKREGENGASTPKVISEHTSVSTPNGQDGDSLKRAISREASSQTENGDDDGGSGRRSKRLKKGEQYFEDLQQGLSNQPSDSFPTVAGSHMSLLRPAPPRARKDGSQPAGEKCETCGKSDDQESILVCDGCELGYHKACLDPSTTTPSEHDWHCPKCLVGTGEFGFEDGGVYSLKQFQEKANDFKKRYFASKMPFDPVLNTHRRETEDDVEAEFWKLVVDLHETVEVEYGADIHSTTHGSGFPTIERNPLDPHSTDPWNLNVLPFYGDSLFRYIKSDISGMTVPWVYVGMCFSTFCWHNEDHYAYSANYQHFGATKTWYGIPGADAEAFEAAMRDAVPELFEGQPDLLFQLVTLMPPDKLRKAGVNVYAVDQRAGQFVLTFPQAYHAGFNHGFNFNEAVNFAPADWEPYGAAGVERLQNFRRHPCFSHDELLLTAATRDTSIATAKWLAPALQRTCRRELNERASFLYRQKEVAALTPGFGPDSMADDAQPRFVVENEDLPEDDYQCQYCKAYAYLTQFRCHKSGKTVCLMHVDTYDCCGESLAQKLCGPGHTLRFRMSDDELQALVQKVQERARIPEAWSEKLDKTLEDEPKPQLKALHNLLNEGEKIPYHLPGLQDLATFVQRCDKWVEEANNYITRKQQNRRKNEKAWRRGSTKAAQLDDRDREVPRKIEHIYALQAEADKLSFDCPQMAALEEKTREIEKFQQDIKTALMNPHTRPLHEIEELIELGKNINVEIPELEHLEQVSHQIKWIEQAARKRDQFMTLNDCRELVAGAEKLGLSDTNEHLVHFKELARHGEAWEMKAQELMSVEAVHYQQLEALSAQASRFPVSPATLAAVDAILTKQREAQKRIQTLYEKSKDPEMKNRPKYKDVRDLVESLEHLTSRPIGAIDLEREQKRHEDWMRKGKKLFGKANAPLHILKSHMEYVAKRNSYCFDLEDSYRPPVEPSSRDTTPEGLLENSSNPNMWGPKSRKRDVFCICRHSEAGMMIECEVCHEWYHGKCLKIARGKVKEFDKYTCPICDWRQKIPRDAARPKLEDLQDWHAEIATLPFQPEEEEVLETIINQATAFRDFLHGFTNAACTTTEEVPTLIFYLRKIEGAEVLLTFETNFFRQEIHKWAPVAPEPPPILEQSLSTRKPRPTKQQKMMAQLGVNRPEDLPEHLRPKHINAPKRKSVDAQSHFGPSQPPSLQPAPPVSSSAQSPSIGPTLAHTSDPPANPYPFSANYSLPASDSTPAFAPNSSSAFLPHAAASQSPSFLSRSPPPQQDMETSLFSPPRFGHEPQFASSSPRQNLDDVFADLTNQEIDPDAEPQPMENTHANEALEALVVSNGSSRAASVQDETGQNGDGAQDEPKIDGANGDLLDEKL</sequence>
<dbReference type="PROSITE" id="PS01359">
    <property type="entry name" value="ZF_PHD_1"/>
    <property type="match status" value="2"/>
</dbReference>
<dbReference type="Pfam" id="PF02928">
    <property type="entry name" value="zf-C5HC2"/>
    <property type="match status" value="1"/>
</dbReference>
<reference evidence="14" key="1">
    <citation type="submission" date="2022-11" db="EMBL/GenBank/DDBJ databases">
        <authorList>
            <person name="Petersen C."/>
        </authorList>
    </citation>
    <scope>NUCLEOTIDE SEQUENCE</scope>
    <source>
        <strain evidence="14">IBT 22155</strain>
    </source>
</reference>
<reference evidence="14" key="2">
    <citation type="journal article" date="2023" name="IMA Fungus">
        <title>Comparative genomic study of the Penicillium genus elucidates a diverse pangenome and 15 lateral gene transfer events.</title>
        <authorList>
            <person name="Petersen C."/>
            <person name="Sorensen T."/>
            <person name="Nielsen M.R."/>
            <person name="Sondergaard T.E."/>
            <person name="Sorensen J.L."/>
            <person name="Fitzpatrick D.A."/>
            <person name="Frisvad J.C."/>
            <person name="Nielsen K.L."/>
        </authorList>
    </citation>
    <scope>NUCLEOTIDE SEQUENCE</scope>
    <source>
        <strain evidence="14">IBT 22155</strain>
    </source>
</reference>
<evidence type="ECO:0000256" key="5">
    <source>
        <dbReference type="ARBA" id="ARBA00022833"/>
    </source>
</evidence>
<evidence type="ECO:0000313" key="14">
    <source>
        <dbReference type="EMBL" id="KAJ5146431.1"/>
    </source>
</evidence>
<feature type="compositionally biased region" description="Polar residues" evidence="9">
    <location>
        <begin position="365"/>
        <end position="376"/>
    </location>
</feature>
<dbReference type="EMBL" id="JAPQKL010000001">
    <property type="protein sequence ID" value="KAJ5146431.1"/>
    <property type="molecule type" value="Genomic_DNA"/>
</dbReference>
<evidence type="ECO:0000256" key="4">
    <source>
        <dbReference type="ARBA" id="ARBA00022771"/>
    </source>
</evidence>
<dbReference type="Pfam" id="PF02373">
    <property type="entry name" value="JmjC"/>
    <property type="match status" value="1"/>
</dbReference>
<dbReference type="PROSITE" id="PS51184">
    <property type="entry name" value="JMJC"/>
    <property type="match status" value="1"/>
</dbReference>
<dbReference type="FunFam" id="2.60.120.650:FF:000014">
    <property type="entry name" value="PHD transcription factor (Rum1)"/>
    <property type="match status" value="1"/>
</dbReference>
<evidence type="ECO:0000256" key="2">
    <source>
        <dbReference type="ARBA" id="ARBA00022723"/>
    </source>
</evidence>
<feature type="region of interest" description="Disordered" evidence="9">
    <location>
        <begin position="241"/>
        <end position="407"/>
    </location>
</feature>
<feature type="domain" description="JmjC" evidence="13">
    <location>
        <begin position="599"/>
        <end position="765"/>
    </location>
</feature>
<dbReference type="InterPro" id="IPR001965">
    <property type="entry name" value="Znf_PHD"/>
</dbReference>
<dbReference type="Gene3D" id="3.30.40.10">
    <property type="entry name" value="Zinc/RING finger domain, C3HC4 (zinc finger)"/>
    <property type="match status" value="2"/>
</dbReference>